<name>A0ABS4US82_9ACTN</name>
<sequence>MRRLAVVLWILAVGATTYAYTRALVERAHATGKSQLHVFLSSGDELFIWHHAPSWFYPAFWTLVALVCLATVLSWRNQSA</sequence>
<evidence type="ECO:0008006" key="4">
    <source>
        <dbReference type="Google" id="ProtNLM"/>
    </source>
</evidence>
<reference evidence="2 3" key="1">
    <citation type="submission" date="2021-03" db="EMBL/GenBank/DDBJ databases">
        <title>Sequencing the genomes of 1000 actinobacteria strains.</title>
        <authorList>
            <person name="Klenk H.-P."/>
        </authorList>
    </citation>
    <scope>NUCLEOTIDE SEQUENCE [LARGE SCALE GENOMIC DNA]</scope>
    <source>
        <strain evidence="2 3">DSM 18824</strain>
    </source>
</reference>
<keyword evidence="1" id="KW-0472">Membrane</keyword>
<accession>A0ABS4US82</accession>
<keyword evidence="3" id="KW-1185">Reference proteome</keyword>
<dbReference type="Proteomes" id="UP000755585">
    <property type="component" value="Unassembled WGS sequence"/>
</dbReference>
<evidence type="ECO:0000313" key="3">
    <source>
        <dbReference type="Proteomes" id="UP000755585"/>
    </source>
</evidence>
<evidence type="ECO:0000313" key="2">
    <source>
        <dbReference type="EMBL" id="MBP2354481.1"/>
    </source>
</evidence>
<dbReference type="EMBL" id="JAGINT010000002">
    <property type="protein sequence ID" value="MBP2354481.1"/>
    <property type="molecule type" value="Genomic_DNA"/>
</dbReference>
<feature type="transmembrane region" description="Helical" evidence="1">
    <location>
        <begin position="55"/>
        <end position="75"/>
    </location>
</feature>
<protein>
    <recommendedName>
        <fullName evidence="4">Transmembrane protein</fullName>
    </recommendedName>
</protein>
<dbReference type="RefSeq" id="WP_209697275.1">
    <property type="nucleotide sequence ID" value="NZ_BAAAVU010000031.1"/>
</dbReference>
<keyword evidence="1" id="KW-0812">Transmembrane</keyword>
<gene>
    <name evidence="2" type="ORF">JOF29_005591</name>
</gene>
<organism evidence="2 3">
    <name type="scientific">Kribbella aluminosa</name>
    <dbReference type="NCBI Taxonomy" id="416017"/>
    <lineage>
        <taxon>Bacteria</taxon>
        <taxon>Bacillati</taxon>
        <taxon>Actinomycetota</taxon>
        <taxon>Actinomycetes</taxon>
        <taxon>Propionibacteriales</taxon>
        <taxon>Kribbellaceae</taxon>
        <taxon>Kribbella</taxon>
    </lineage>
</organism>
<keyword evidence="1" id="KW-1133">Transmembrane helix</keyword>
<comment type="caution">
    <text evidence="2">The sequence shown here is derived from an EMBL/GenBank/DDBJ whole genome shotgun (WGS) entry which is preliminary data.</text>
</comment>
<proteinExistence type="predicted"/>
<evidence type="ECO:0000256" key="1">
    <source>
        <dbReference type="SAM" id="Phobius"/>
    </source>
</evidence>